<dbReference type="Pfam" id="PF14905">
    <property type="entry name" value="OMP_b-brl_3"/>
    <property type="match status" value="2"/>
</dbReference>
<comment type="subcellular location">
    <subcellularLocation>
        <location evidence="1">Cell outer membrane</location>
    </subcellularLocation>
</comment>
<feature type="domain" description="Outer membrane protein beta-barrel" evidence="5">
    <location>
        <begin position="772"/>
        <end position="915"/>
    </location>
</feature>
<evidence type="ECO:0000256" key="4">
    <source>
        <dbReference type="SAM" id="SignalP"/>
    </source>
</evidence>
<keyword evidence="4" id="KW-0732">Signal</keyword>
<sequence>MKVTLAAVLLSLCSLWAKAQNTNSINGAVADTASFIKLYNSSVSVLNAKDSTLVKFTRAGANGAFTIGGLPKGKFILLVTYPKYTDYVENFSFDADGSTHDFGSINLFLKAKLLADIMIKGNVTAIKIKGDTTEYNAKAYSIQPNSKVEDLLKQLPGIQVDKDGKITAQGQTVSKVLVDGEEFFGDDPTLVTKNLRGDMVDKVQLYDKKSDQATFTGIDDGVKNKTINIKLKENAKNGYFGKLDGGSTADPYYQGQAMFNAFKAKQKASAYGTIGNTGKTGLGWEDANKYSSGSGGVEMVDGGFMISGGGDDLESFGGRYNGEGLPLARTGGVHYDSKWNNDKETINTNYKIGSLGVEGYKDILNQNSLGGTFITSNSNQQFDNYMFRHKLDAAYTIKLDTTSNLKITMDGTLKNSETKTHYNAESFRDDITKLNTNDRNLTNDSKQKTANFTAFYTKKLKKTGRTLSVNLAQNFNDNSTDGYLKSTTDIYNSGGSVSSTQTIDQYKVTDIVSSSTNTTITYTEPLSKLLSIVFNYSLGISNSSADRKSFNQSAPGKYDVLDNIYSNDFTLSQLSNQGGAIFNYKKDKTLVNFGTRATAVDFNQKDEYTGKKYDRSFLNWYPQASYQYKFSAQKSVRLAYNGNTTQPNLDQVQPVRVNNDPLNITLGNPDLKPSFRNNINLSYNTYKVLSSQSFYISGSYGFTMNPIVNNRTTNTNTGESTTQAVNLDKDSRNYSVYSYIDRKFKGINVGLNGSVNGNTSFNYVNGDLNELRSNSYSIGINFNKYVTKKYDFYGSIGPAYNTQESSLQKDRNNNGRSVNGYSGMNIYLPGKLQFNYELNYEWRAKTQSFNEDFSRVLMNTTLSKKFLKQENLKFSVSGNDIFNQNRGFSRNNSIGLLSQTSYNTIKRYFLFSLAWDFSKMGGAAPAAPKN</sequence>
<feature type="chain" id="PRO_5029903458" evidence="4">
    <location>
        <begin position="20"/>
        <end position="930"/>
    </location>
</feature>
<keyword evidence="2" id="KW-0472">Membrane</keyword>
<dbReference type="AlphaFoldDB" id="A0A7K1XRT3"/>
<dbReference type="InterPro" id="IPR036942">
    <property type="entry name" value="Beta-barrel_TonB_sf"/>
</dbReference>
<dbReference type="SUPFAM" id="SSF56935">
    <property type="entry name" value="Porins"/>
    <property type="match status" value="1"/>
</dbReference>
<evidence type="ECO:0000313" key="6">
    <source>
        <dbReference type="EMBL" id="MXV13711.1"/>
    </source>
</evidence>
<name>A0A7K1XRT3_9SPHI</name>
<evidence type="ECO:0000259" key="5">
    <source>
        <dbReference type="Pfam" id="PF14905"/>
    </source>
</evidence>
<feature type="signal peptide" evidence="4">
    <location>
        <begin position="1"/>
        <end position="19"/>
    </location>
</feature>
<reference evidence="6 7" key="1">
    <citation type="submission" date="2019-11" db="EMBL/GenBank/DDBJ databases">
        <title>Pedobacter sp. HMF7056 Genome sequencing and assembly.</title>
        <authorList>
            <person name="Kang H."/>
            <person name="Kim H."/>
            <person name="Joh K."/>
        </authorList>
    </citation>
    <scope>NUCLEOTIDE SEQUENCE [LARGE SCALE GENOMIC DNA]</scope>
    <source>
        <strain evidence="6 7">HMF7056</strain>
    </source>
</reference>
<dbReference type="InterPro" id="IPR041700">
    <property type="entry name" value="OMP_b-brl_3"/>
</dbReference>
<evidence type="ECO:0000256" key="1">
    <source>
        <dbReference type="ARBA" id="ARBA00004442"/>
    </source>
</evidence>
<evidence type="ECO:0000313" key="7">
    <source>
        <dbReference type="Proteomes" id="UP000451233"/>
    </source>
</evidence>
<evidence type="ECO:0000256" key="3">
    <source>
        <dbReference type="ARBA" id="ARBA00023237"/>
    </source>
</evidence>
<protein>
    <submittedName>
        <fullName evidence="6">TonB-dependent receptor</fullName>
    </submittedName>
</protein>
<keyword evidence="3" id="KW-0998">Cell outer membrane</keyword>
<gene>
    <name evidence="6" type="ORF">GS398_00200</name>
</gene>
<dbReference type="RefSeq" id="WP_160904743.1">
    <property type="nucleotide sequence ID" value="NZ_WVHS01000001.1"/>
</dbReference>
<keyword evidence="7" id="KW-1185">Reference proteome</keyword>
<proteinExistence type="predicted"/>
<keyword evidence="6" id="KW-0675">Receptor</keyword>
<dbReference type="Gene3D" id="2.40.170.20">
    <property type="entry name" value="TonB-dependent receptor, beta-barrel domain"/>
    <property type="match status" value="1"/>
</dbReference>
<evidence type="ECO:0000256" key="2">
    <source>
        <dbReference type="ARBA" id="ARBA00023136"/>
    </source>
</evidence>
<accession>A0A7K1XRT3</accession>
<comment type="caution">
    <text evidence="6">The sequence shown here is derived from an EMBL/GenBank/DDBJ whole genome shotgun (WGS) entry which is preliminary data.</text>
</comment>
<organism evidence="6 7">
    <name type="scientific">Hufsiella ginkgonis</name>
    <dbReference type="NCBI Taxonomy" id="2695274"/>
    <lineage>
        <taxon>Bacteria</taxon>
        <taxon>Pseudomonadati</taxon>
        <taxon>Bacteroidota</taxon>
        <taxon>Sphingobacteriia</taxon>
        <taxon>Sphingobacteriales</taxon>
        <taxon>Sphingobacteriaceae</taxon>
        <taxon>Hufsiella</taxon>
    </lineage>
</organism>
<feature type="domain" description="Outer membrane protein beta-barrel" evidence="5">
    <location>
        <begin position="458"/>
        <end position="769"/>
    </location>
</feature>
<dbReference type="SUPFAM" id="SSF49478">
    <property type="entry name" value="Cna protein B-type domain"/>
    <property type="match status" value="1"/>
</dbReference>
<dbReference type="EMBL" id="WVHS01000001">
    <property type="protein sequence ID" value="MXV13711.1"/>
    <property type="molecule type" value="Genomic_DNA"/>
</dbReference>
<dbReference type="Proteomes" id="UP000451233">
    <property type="component" value="Unassembled WGS sequence"/>
</dbReference>
<dbReference type="GO" id="GO:0009279">
    <property type="term" value="C:cell outer membrane"/>
    <property type="evidence" value="ECO:0007669"/>
    <property type="project" value="UniProtKB-SubCell"/>
</dbReference>